<proteinExistence type="predicted"/>
<dbReference type="Proteomes" id="UP000829398">
    <property type="component" value="Chromosome 4"/>
</dbReference>
<reference evidence="2" key="1">
    <citation type="journal article" date="2023" name="Hortic. Res.">
        <title>A chromosome-level phased genome enabling allele-level studies in sweet orange: a case study on citrus Huanglongbing tolerance.</title>
        <authorList>
            <person name="Wu B."/>
            <person name="Yu Q."/>
            <person name="Deng Z."/>
            <person name="Duan Y."/>
            <person name="Luo F."/>
            <person name="Gmitter F. Jr."/>
        </authorList>
    </citation>
    <scope>NUCLEOTIDE SEQUENCE [LARGE SCALE GENOMIC DNA]</scope>
    <source>
        <strain evidence="2">cv. Valencia</strain>
    </source>
</reference>
<evidence type="ECO:0000313" key="2">
    <source>
        <dbReference type="Proteomes" id="UP000829398"/>
    </source>
</evidence>
<protein>
    <submittedName>
        <fullName evidence="1">Uncharacterized protein</fullName>
    </submittedName>
</protein>
<accession>A0ACB8L813</accession>
<gene>
    <name evidence="1" type="ORF">KPL71_012033</name>
</gene>
<comment type="caution">
    <text evidence="1">The sequence shown here is derived from an EMBL/GenBank/DDBJ whole genome shotgun (WGS) entry which is preliminary data.</text>
</comment>
<keyword evidence="2" id="KW-1185">Reference proteome</keyword>
<name>A0ACB8L813_CITSI</name>
<evidence type="ECO:0000313" key="1">
    <source>
        <dbReference type="EMBL" id="KAH9769521.1"/>
    </source>
</evidence>
<dbReference type="EMBL" id="CM039173">
    <property type="protein sequence ID" value="KAH9769521.1"/>
    <property type="molecule type" value="Genomic_DNA"/>
</dbReference>
<organism evidence="1 2">
    <name type="scientific">Citrus sinensis</name>
    <name type="common">Sweet orange</name>
    <name type="synonym">Citrus aurantium var. sinensis</name>
    <dbReference type="NCBI Taxonomy" id="2711"/>
    <lineage>
        <taxon>Eukaryota</taxon>
        <taxon>Viridiplantae</taxon>
        <taxon>Streptophyta</taxon>
        <taxon>Embryophyta</taxon>
        <taxon>Tracheophyta</taxon>
        <taxon>Spermatophyta</taxon>
        <taxon>Magnoliopsida</taxon>
        <taxon>eudicotyledons</taxon>
        <taxon>Gunneridae</taxon>
        <taxon>Pentapetalae</taxon>
        <taxon>rosids</taxon>
        <taxon>malvids</taxon>
        <taxon>Sapindales</taxon>
        <taxon>Rutaceae</taxon>
        <taxon>Aurantioideae</taxon>
        <taxon>Citrus</taxon>
    </lineage>
</organism>
<sequence length="768" mass="87966">MSKDQEAIDQSIMLKAMQQQFKCMNLMFGEIHDKLERQDTVIANLQRGQQPIAPNVRGNQGRDAMGEKDGDDLDNFDDQATVDMRGRDDRRARRIDHDLGSINDPDVYLEWEKKVELVFDCHNYSEEKKVKLAAVEFTDYAIIWWDQLVLSRRRNRERPINTWEEMKAIMRRFLHGLNQDIANVVDLQHYVDLEDMVHMAMKVERQRKKKGHIASQCPNKRVMILRDDGDVETKSESDDDPMPPLEDANDGVEYPVDGKLMVVRRVLNVQVKEDAEVQRDNIFHTRCHFKDKDFDDGLPPIRGIEHQIDLVPRATIPNRPAYRSNPEETKELQRQVKELLAKGYARESMSPCAIIFLGYVVSAKGIEVDEEKKFVKDFSTLVAPLTEIVKKHVGFKWDSEQESAFNLIKEKMVSAPLLALPDFAKTFEIECDASSVGIGAVLMQEGRLIAYFSEKLSGAALNYPTYDKEMSKRGKDSVFVVVDRFSKMAHFIPCHKTDDATNIANLFFKEIVRLHGVPRSIVSDRDAKFLSHFWKTLWATKFSPFEIVYGFHPLTLLDLLPLPIDERASMDGKKKAEFVKQLHQRTRQHIEKRTEQYATQANKGRKQVVFQPGDWVWVHMRKERFPAQRGSELLPRGDGPFQVVAQINDNAYKLDLPGEYNVSTTFNVSDLSPFDVGRGNDENHQGNTIKASSDPLHIHGGPITRARAKKMQAALNGLIEKIWIENAIQDARHHELGLERRQGIVGIIQAIGQPNTQFGSNAERVNSE</sequence>